<protein>
    <submittedName>
        <fullName evidence="2">Uncharacterized protein</fullName>
    </submittedName>
</protein>
<sequence length="187" mass="19923">MGVYSCVGVTEQSLLRYADSARDAQQLISQTLTQLSGYALLLLTSRCQAAQAEGALAGARQAVVHAAEAVRALQAPEPAAHHYHHMRCAAETLMEACAAATACRGAQERSDKRFDTLTRALRATSDHLRATARLLPGFELIDFGQACCAAHTPRLPGQGIESNSRKSVSGFPSGIASTRRWSGSPFP</sequence>
<reference evidence="2 3" key="1">
    <citation type="submission" date="2014-08" db="EMBL/GenBank/DDBJ databases">
        <authorList>
            <person name="Moulin Lionel"/>
        </authorList>
    </citation>
    <scope>NUCLEOTIDE SEQUENCE [LARGE SCALE GENOMIC DNA]</scope>
</reference>
<accession>A0A090FWE3</accession>
<dbReference type="Proteomes" id="UP000046122">
    <property type="component" value="Unassembled WGS sequence"/>
</dbReference>
<dbReference type="EMBL" id="CCNE01000005">
    <property type="protein sequence ID" value="CDX51205.1"/>
    <property type="molecule type" value="Genomic_DNA"/>
</dbReference>
<evidence type="ECO:0000313" key="3">
    <source>
        <dbReference type="Proteomes" id="UP000046122"/>
    </source>
</evidence>
<evidence type="ECO:0000256" key="1">
    <source>
        <dbReference type="SAM" id="MobiDB-lite"/>
    </source>
</evidence>
<proteinExistence type="predicted"/>
<dbReference type="AlphaFoldDB" id="A0A090FWE3"/>
<evidence type="ECO:0000313" key="2">
    <source>
        <dbReference type="EMBL" id="CDX51205.1"/>
    </source>
</evidence>
<feature type="region of interest" description="Disordered" evidence="1">
    <location>
        <begin position="158"/>
        <end position="187"/>
    </location>
</feature>
<name>A0A090FWE3_MESPL</name>
<gene>
    <name evidence="2" type="ORF">MPL3365_130339</name>
</gene>
<organism evidence="2 3">
    <name type="scientific">Mesorhizobium plurifarium</name>
    <dbReference type="NCBI Taxonomy" id="69974"/>
    <lineage>
        <taxon>Bacteria</taxon>
        <taxon>Pseudomonadati</taxon>
        <taxon>Pseudomonadota</taxon>
        <taxon>Alphaproteobacteria</taxon>
        <taxon>Hyphomicrobiales</taxon>
        <taxon>Phyllobacteriaceae</taxon>
        <taxon>Mesorhizobium</taxon>
    </lineage>
</organism>